<protein>
    <submittedName>
        <fullName evidence="1">Uncharacterized protein</fullName>
    </submittedName>
</protein>
<accession>A0A9D1SDI5</accession>
<dbReference type="Proteomes" id="UP000824109">
    <property type="component" value="Unassembled WGS sequence"/>
</dbReference>
<sequence length="94" mass="10889">MPNSDTAVDIAQLVCRSYTGMDVECEAFVPEYDTEKDVWKVRLKSERDFDSTYSSWFEREHAIYIEGGDATVLKASINTRAIEEYYETKALYEP</sequence>
<dbReference type="EMBL" id="DVNB01000016">
    <property type="protein sequence ID" value="HIU56434.1"/>
    <property type="molecule type" value="Genomic_DNA"/>
</dbReference>
<reference evidence="1" key="1">
    <citation type="submission" date="2020-10" db="EMBL/GenBank/DDBJ databases">
        <authorList>
            <person name="Gilroy R."/>
        </authorList>
    </citation>
    <scope>NUCLEOTIDE SEQUENCE</scope>
    <source>
        <strain evidence="1">USAMLcec3-3695</strain>
    </source>
</reference>
<organism evidence="1 2">
    <name type="scientific">Candidatus Ornithomonoglobus merdipullorum</name>
    <dbReference type="NCBI Taxonomy" id="2840895"/>
    <lineage>
        <taxon>Bacteria</taxon>
        <taxon>Bacillati</taxon>
        <taxon>Bacillota</taxon>
        <taxon>Clostridia</taxon>
        <taxon>Candidatus Ornithomonoglobus</taxon>
    </lineage>
</organism>
<reference evidence="1" key="2">
    <citation type="journal article" date="2021" name="PeerJ">
        <title>Extensive microbial diversity within the chicken gut microbiome revealed by metagenomics and culture.</title>
        <authorList>
            <person name="Gilroy R."/>
            <person name="Ravi A."/>
            <person name="Getino M."/>
            <person name="Pursley I."/>
            <person name="Horton D.L."/>
            <person name="Alikhan N.F."/>
            <person name="Baker D."/>
            <person name="Gharbi K."/>
            <person name="Hall N."/>
            <person name="Watson M."/>
            <person name="Adriaenssens E.M."/>
            <person name="Foster-Nyarko E."/>
            <person name="Jarju S."/>
            <person name="Secka A."/>
            <person name="Antonio M."/>
            <person name="Oren A."/>
            <person name="Chaudhuri R.R."/>
            <person name="La Ragione R."/>
            <person name="Hildebrand F."/>
            <person name="Pallen M.J."/>
        </authorList>
    </citation>
    <scope>NUCLEOTIDE SEQUENCE</scope>
    <source>
        <strain evidence="1">USAMLcec3-3695</strain>
    </source>
</reference>
<dbReference type="AlphaFoldDB" id="A0A9D1SDI5"/>
<comment type="caution">
    <text evidence="1">The sequence shown here is derived from an EMBL/GenBank/DDBJ whole genome shotgun (WGS) entry which is preliminary data.</text>
</comment>
<proteinExistence type="predicted"/>
<evidence type="ECO:0000313" key="1">
    <source>
        <dbReference type="EMBL" id="HIU56434.1"/>
    </source>
</evidence>
<name>A0A9D1SDI5_9FIRM</name>
<evidence type="ECO:0000313" key="2">
    <source>
        <dbReference type="Proteomes" id="UP000824109"/>
    </source>
</evidence>
<gene>
    <name evidence="1" type="ORF">IAA61_01310</name>
</gene>